<dbReference type="InterPro" id="IPR034746">
    <property type="entry name" value="POTRA"/>
</dbReference>
<reference evidence="4 5" key="1">
    <citation type="journal article" date="2013" name="Genome Announc.">
        <title>Draft Genome Sequence of Cesiribacter andamanensis Strain AMV16T, Isolated from a Soil Sample from a Mud Volcano in the Andaman Islands, India.</title>
        <authorList>
            <person name="Shivaji S."/>
            <person name="Ara S."/>
            <person name="Begum Z."/>
            <person name="Srinivas T.N."/>
            <person name="Singh A."/>
            <person name="Kumar Pinnaka A."/>
        </authorList>
    </citation>
    <scope>NUCLEOTIDE SEQUENCE [LARGE SCALE GENOMIC DNA]</scope>
    <source>
        <strain evidence="4 5">AMV16</strain>
    </source>
</reference>
<dbReference type="InterPro" id="IPR000184">
    <property type="entry name" value="Bac_surfAg_D15"/>
</dbReference>
<dbReference type="Pfam" id="PF01103">
    <property type="entry name" value="Omp85"/>
    <property type="match status" value="1"/>
</dbReference>
<evidence type="ECO:0000259" key="3">
    <source>
        <dbReference type="PROSITE" id="PS51779"/>
    </source>
</evidence>
<dbReference type="Gene3D" id="3.10.20.310">
    <property type="entry name" value="membrane protein fhac"/>
    <property type="match status" value="1"/>
</dbReference>
<comment type="subcellular location">
    <subcellularLocation>
        <location evidence="1">Membrane</location>
    </subcellularLocation>
</comment>
<evidence type="ECO:0000256" key="1">
    <source>
        <dbReference type="ARBA" id="ARBA00004370"/>
    </source>
</evidence>
<dbReference type="EMBL" id="AODQ01000036">
    <property type="protein sequence ID" value="EMR03055.1"/>
    <property type="molecule type" value="Genomic_DNA"/>
</dbReference>
<evidence type="ECO:0000313" key="5">
    <source>
        <dbReference type="Proteomes" id="UP000011910"/>
    </source>
</evidence>
<accession>M7NMR3</accession>
<protein>
    <submittedName>
        <fullName evidence="4">Outer membrane protein/protective antigen OMA87</fullName>
    </submittedName>
</protein>
<dbReference type="AlphaFoldDB" id="M7NMR3"/>
<gene>
    <name evidence="4" type="ORF">ADICEAN_01784</name>
</gene>
<dbReference type="OrthoDB" id="9768717at2"/>
<dbReference type="Pfam" id="PF07244">
    <property type="entry name" value="POTRA"/>
    <property type="match status" value="1"/>
</dbReference>
<evidence type="ECO:0000313" key="4">
    <source>
        <dbReference type="EMBL" id="EMR03055.1"/>
    </source>
</evidence>
<sequence length="456" mass="52995">MALSVPAADAPAVNPVLRIADIQIGGNEKTREYIIRREMSLHEGKLVAADELEELLAEDRKRITNTRLFVTVHTQLVPLGNNHVQVQIEVLERWYVVPVPIFSLADRNFNDWWTNQNRDMRRVNYGLKFNHYNFMGRAERMSVTAQFGFARSLRLAYYMPYIDKSRKNGLGFSALYFDNNNVALRTLNHKRIFLTNNGQEMRRTFGGSMTYTRRASFYNTHLLGASFYANTFADTVLRSNPEFHPQLQNDIRYFTLTYGFLREMRDNVSYPLRGFNISAYASKTGLGIFDDVNILEVDGTLGTHLPLAKRIFWSNTFNTRMSVAPKQPYYLMNGLGYGQKYVRGMELYVLEGQHHVLNKTELKWQMLNKEYNISRHMPLDQFSKIPLALYPKIFFDAAYVHMPNPQPGNDFLVNRPVWGTGIGLDIVSFYDFVLQLEYSMNSRMERGFFINMNRGF</sequence>
<dbReference type="PROSITE" id="PS51779">
    <property type="entry name" value="POTRA"/>
    <property type="match status" value="1"/>
</dbReference>
<organism evidence="4 5">
    <name type="scientific">Cesiribacter andamanensis AMV16</name>
    <dbReference type="NCBI Taxonomy" id="1279009"/>
    <lineage>
        <taxon>Bacteria</taxon>
        <taxon>Pseudomonadati</taxon>
        <taxon>Bacteroidota</taxon>
        <taxon>Cytophagia</taxon>
        <taxon>Cytophagales</taxon>
        <taxon>Cesiribacteraceae</taxon>
        <taxon>Cesiribacter</taxon>
    </lineage>
</organism>
<comment type="caution">
    <text evidence="4">The sequence shown here is derived from an EMBL/GenBank/DDBJ whole genome shotgun (WGS) entry which is preliminary data.</text>
</comment>
<dbReference type="Gene3D" id="2.40.160.50">
    <property type="entry name" value="membrane protein fhac: a member of the omp85/tpsb transporter family"/>
    <property type="match status" value="1"/>
</dbReference>
<feature type="domain" description="POTRA" evidence="3">
    <location>
        <begin position="17"/>
        <end position="93"/>
    </location>
</feature>
<dbReference type="eggNOG" id="COG4775">
    <property type="taxonomic scope" value="Bacteria"/>
</dbReference>
<keyword evidence="5" id="KW-1185">Reference proteome</keyword>
<name>M7NMR3_9BACT</name>
<dbReference type="RefSeq" id="WP_009195180.1">
    <property type="nucleotide sequence ID" value="NZ_AODQ01000036.1"/>
</dbReference>
<proteinExistence type="predicted"/>
<dbReference type="Proteomes" id="UP000011910">
    <property type="component" value="Unassembled WGS sequence"/>
</dbReference>
<dbReference type="STRING" id="1279009.ADICEAN_01784"/>
<evidence type="ECO:0000256" key="2">
    <source>
        <dbReference type="ARBA" id="ARBA00023136"/>
    </source>
</evidence>
<keyword evidence="2" id="KW-0472">Membrane</keyword>
<dbReference type="InterPro" id="IPR010827">
    <property type="entry name" value="BamA/TamA_POTRA"/>
</dbReference>
<dbReference type="GO" id="GO:0019867">
    <property type="term" value="C:outer membrane"/>
    <property type="evidence" value="ECO:0007669"/>
    <property type="project" value="InterPro"/>
</dbReference>